<comment type="caution">
    <text evidence="2">The sequence shown here is derived from an EMBL/GenBank/DDBJ whole genome shotgun (WGS) entry which is preliminary data.</text>
</comment>
<accession>A0A146FBJ1</accession>
<sequence length="76" mass="8685">MEDPNAHWPDIDIDPGFTTVPGDHSLGRDTYSRPNASEITYTAHELEDLHALTYPGWRTLFRLKFLSMAQVPRSVE</sequence>
<reference evidence="3" key="2">
    <citation type="submission" date="2016-02" db="EMBL/GenBank/DDBJ databases">
        <title>Genome sequencing of Aspergillus luchuensis NBRC 4314.</title>
        <authorList>
            <person name="Yamada O."/>
        </authorList>
    </citation>
    <scope>NUCLEOTIDE SEQUENCE [LARGE SCALE GENOMIC DNA]</scope>
    <source>
        <strain evidence="3">RIB 2604</strain>
    </source>
</reference>
<dbReference type="EMBL" id="BCWF01000017">
    <property type="protein sequence ID" value="GAT23019.1"/>
    <property type="molecule type" value="Genomic_DNA"/>
</dbReference>
<evidence type="ECO:0000256" key="1">
    <source>
        <dbReference type="SAM" id="MobiDB-lite"/>
    </source>
</evidence>
<dbReference type="Proteomes" id="UP000075230">
    <property type="component" value="Unassembled WGS sequence"/>
</dbReference>
<evidence type="ECO:0000313" key="3">
    <source>
        <dbReference type="Proteomes" id="UP000075230"/>
    </source>
</evidence>
<organism evidence="2 3">
    <name type="scientific">Aspergillus kawachii</name>
    <name type="common">White koji mold</name>
    <name type="synonym">Aspergillus awamori var. kawachi</name>
    <dbReference type="NCBI Taxonomy" id="1069201"/>
    <lineage>
        <taxon>Eukaryota</taxon>
        <taxon>Fungi</taxon>
        <taxon>Dikarya</taxon>
        <taxon>Ascomycota</taxon>
        <taxon>Pezizomycotina</taxon>
        <taxon>Eurotiomycetes</taxon>
        <taxon>Eurotiomycetidae</taxon>
        <taxon>Eurotiales</taxon>
        <taxon>Aspergillaceae</taxon>
        <taxon>Aspergillus</taxon>
        <taxon>Aspergillus subgen. Circumdati</taxon>
    </lineage>
</organism>
<name>A0A146FBJ1_ASPKA</name>
<gene>
    <name evidence="2" type="ORF">RIB2604_01701550</name>
</gene>
<dbReference type="AlphaFoldDB" id="A0A146FBJ1"/>
<reference evidence="2 3" key="1">
    <citation type="journal article" date="2016" name="DNA Res.">
        <title>Genome sequence of Aspergillus luchuensis NBRC 4314.</title>
        <authorList>
            <person name="Yamada O."/>
            <person name="Machida M."/>
            <person name="Hosoyama A."/>
            <person name="Goto M."/>
            <person name="Takahashi T."/>
            <person name="Futagami T."/>
            <person name="Yamagata Y."/>
            <person name="Takeuchi M."/>
            <person name="Kobayashi T."/>
            <person name="Koike H."/>
            <person name="Abe K."/>
            <person name="Asai K."/>
            <person name="Arita M."/>
            <person name="Fujita N."/>
            <person name="Fukuda K."/>
            <person name="Higa K."/>
            <person name="Horikawa H."/>
            <person name="Ishikawa T."/>
            <person name="Jinno K."/>
            <person name="Kato Y."/>
            <person name="Kirimura K."/>
            <person name="Mizutani O."/>
            <person name="Nakasone K."/>
            <person name="Sano M."/>
            <person name="Shiraishi Y."/>
            <person name="Tsukahara M."/>
            <person name="Gomi K."/>
        </authorList>
    </citation>
    <scope>NUCLEOTIDE SEQUENCE [LARGE SCALE GENOMIC DNA]</scope>
    <source>
        <strain evidence="2 3">RIB 2604</strain>
    </source>
</reference>
<dbReference type="VEuPathDB" id="FungiDB:ASPFODRAFT_126869"/>
<evidence type="ECO:0000313" key="2">
    <source>
        <dbReference type="EMBL" id="GAT23019.1"/>
    </source>
</evidence>
<feature type="region of interest" description="Disordered" evidence="1">
    <location>
        <begin position="1"/>
        <end position="31"/>
    </location>
</feature>
<protein>
    <submittedName>
        <fullName evidence="2">Similar to An03g00260</fullName>
    </submittedName>
</protein>
<proteinExistence type="predicted"/>